<gene>
    <name evidence="2" type="ORF">WMO63_23240</name>
</gene>
<dbReference type="RefSeq" id="WP_031540474.1">
    <property type="nucleotide sequence ID" value="NZ_JBBMFN010000118.1"/>
</dbReference>
<proteinExistence type="predicted"/>
<evidence type="ECO:0000313" key="3">
    <source>
        <dbReference type="Proteomes" id="UP001465426"/>
    </source>
</evidence>
<sequence length="139" mass="16072">MFRIGSIFIPVTDLEKASKWYEKMLGVKKIDSWEEGVGFYFPSGSTQLALIQVDIPQSSEFIVKNEEKNSYFNFIVDHIEEVYEYLNKNGVKTTEIKDFGGMKYFDFFDLDGNPFSVVDEPINSPFHSANIQKLQNTIF</sequence>
<reference evidence="2 3" key="1">
    <citation type="submission" date="2024-03" db="EMBL/GenBank/DDBJ databases">
        <title>Human intestinal bacterial collection.</title>
        <authorList>
            <person name="Pauvert C."/>
            <person name="Hitch T.C.A."/>
            <person name="Clavel T."/>
        </authorList>
    </citation>
    <scope>NUCLEOTIDE SEQUENCE [LARGE SCALE GENOMIC DNA]</scope>
    <source>
        <strain evidence="2 3">CLA-SR-H024</strain>
    </source>
</reference>
<dbReference type="PROSITE" id="PS51819">
    <property type="entry name" value="VOC"/>
    <property type="match status" value="1"/>
</dbReference>
<feature type="domain" description="VOC" evidence="1">
    <location>
        <begin position="3"/>
        <end position="120"/>
    </location>
</feature>
<dbReference type="InterPro" id="IPR029068">
    <property type="entry name" value="Glyas_Bleomycin-R_OHBP_Dase"/>
</dbReference>
<evidence type="ECO:0000259" key="1">
    <source>
        <dbReference type="PROSITE" id="PS51819"/>
    </source>
</evidence>
<protein>
    <submittedName>
        <fullName evidence="2">VOC family protein</fullName>
    </submittedName>
</protein>
<accession>A0ABV1F5E9</accession>
<dbReference type="Pfam" id="PF00903">
    <property type="entry name" value="Glyoxalase"/>
    <property type="match status" value="1"/>
</dbReference>
<dbReference type="Gene3D" id="3.10.180.10">
    <property type="entry name" value="2,3-Dihydroxybiphenyl 1,2-Dioxygenase, domain 1"/>
    <property type="match status" value="1"/>
</dbReference>
<dbReference type="SUPFAM" id="SSF54593">
    <property type="entry name" value="Glyoxalase/Bleomycin resistance protein/Dihydroxybiphenyl dioxygenase"/>
    <property type="match status" value="1"/>
</dbReference>
<evidence type="ECO:0000313" key="2">
    <source>
        <dbReference type="EMBL" id="MEQ2468571.1"/>
    </source>
</evidence>
<dbReference type="CDD" id="cd06587">
    <property type="entry name" value="VOC"/>
    <property type="match status" value="1"/>
</dbReference>
<comment type="caution">
    <text evidence="2">The sequence shown here is derived from an EMBL/GenBank/DDBJ whole genome shotgun (WGS) entry which is preliminary data.</text>
</comment>
<keyword evidence="3" id="KW-1185">Reference proteome</keyword>
<dbReference type="InterPro" id="IPR004360">
    <property type="entry name" value="Glyas_Fos-R_dOase_dom"/>
</dbReference>
<dbReference type="EMBL" id="JBBMFN010000118">
    <property type="protein sequence ID" value="MEQ2468571.1"/>
    <property type="molecule type" value="Genomic_DNA"/>
</dbReference>
<name>A0ABV1F5E9_9BACI</name>
<organism evidence="2 3">
    <name type="scientific">Niallia hominis</name>
    <dbReference type="NCBI Taxonomy" id="3133173"/>
    <lineage>
        <taxon>Bacteria</taxon>
        <taxon>Bacillati</taxon>
        <taxon>Bacillota</taxon>
        <taxon>Bacilli</taxon>
        <taxon>Bacillales</taxon>
        <taxon>Bacillaceae</taxon>
        <taxon>Niallia</taxon>
    </lineage>
</organism>
<dbReference type="Proteomes" id="UP001465426">
    <property type="component" value="Unassembled WGS sequence"/>
</dbReference>
<dbReference type="InterPro" id="IPR037523">
    <property type="entry name" value="VOC_core"/>
</dbReference>